<dbReference type="Pfam" id="PF00486">
    <property type="entry name" value="Trans_reg_C"/>
    <property type="match status" value="1"/>
</dbReference>
<evidence type="ECO:0000256" key="4">
    <source>
        <dbReference type="PROSITE-ProRule" id="PRU00169"/>
    </source>
</evidence>
<dbReference type="SUPFAM" id="SSF52172">
    <property type="entry name" value="CheY-like"/>
    <property type="match status" value="1"/>
</dbReference>
<dbReference type="InterPro" id="IPR001789">
    <property type="entry name" value="Sig_transdc_resp-reg_receiver"/>
</dbReference>
<evidence type="ECO:0000256" key="3">
    <source>
        <dbReference type="ARBA" id="ARBA00023125"/>
    </source>
</evidence>
<dbReference type="CDD" id="cd00383">
    <property type="entry name" value="trans_reg_C"/>
    <property type="match status" value="1"/>
</dbReference>
<gene>
    <name evidence="8" type="ORF">ATC1_12107</name>
</gene>
<feature type="domain" description="OmpR/PhoB-type" evidence="7">
    <location>
        <begin position="129"/>
        <end position="228"/>
    </location>
</feature>
<dbReference type="Pfam" id="PF00072">
    <property type="entry name" value="Response_reg"/>
    <property type="match status" value="1"/>
</dbReference>
<keyword evidence="9" id="KW-1185">Reference proteome</keyword>
<dbReference type="PROSITE" id="PS50110">
    <property type="entry name" value="RESPONSE_REGULATORY"/>
    <property type="match status" value="1"/>
</dbReference>
<evidence type="ECO:0000256" key="5">
    <source>
        <dbReference type="PROSITE-ProRule" id="PRU01091"/>
    </source>
</evidence>
<dbReference type="InterPro" id="IPR036388">
    <property type="entry name" value="WH-like_DNA-bd_sf"/>
</dbReference>
<dbReference type="Gene3D" id="1.10.10.10">
    <property type="entry name" value="Winged helix-like DNA-binding domain superfamily/Winged helix DNA-binding domain"/>
    <property type="match status" value="1"/>
</dbReference>
<dbReference type="SMART" id="SM00448">
    <property type="entry name" value="REC"/>
    <property type="match status" value="1"/>
</dbReference>
<name>A0A0K8PAB0_9CHLR</name>
<dbReference type="Proteomes" id="UP000053370">
    <property type="component" value="Unassembled WGS sequence"/>
</dbReference>
<evidence type="ECO:0000259" key="6">
    <source>
        <dbReference type="PROSITE" id="PS50110"/>
    </source>
</evidence>
<feature type="DNA-binding region" description="OmpR/PhoB-type" evidence="5">
    <location>
        <begin position="129"/>
        <end position="228"/>
    </location>
</feature>
<dbReference type="GO" id="GO:0005829">
    <property type="term" value="C:cytosol"/>
    <property type="evidence" value="ECO:0007669"/>
    <property type="project" value="TreeGrafter"/>
</dbReference>
<feature type="domain" description="Response regulatory" evidence="6">
    <location>
        <begin position="4"/>
        <end position="117"/>
    </location>
</feature>
<dbReference type="InterPro" id="IPR001867">
    <property type="entry name" value="OmpR/PhoB-type_DNA-bd"/>
</dbReference>
<dbReference type="RefSeq" id="WP_062278131.1">
    <property type="nucleotide sequence ID" value="NZ_DF968180.1"/>
</dbReference>
<keyword evidence="3 5" id="KW-0238">DNA-binding</keyword>
<dbReference type="PANTHER" id="PTHR48111">
    <property type="entry name" value="REGULATOR OF RPOS"/>
    <property type="match status" value="1"/>
</dbReference>
<evidence type="ECO:0000256" key="2">
    <source>
        <dbReference type="ARBA" id="ARBA00023012"/>
    </source>
</evidence>
<protein>
    <submittedName>
        <fullName evidence="8">DNA-binding response regulator, OmpR family</fullName>
    </submittedName>
</protein>
<evidence type="ECO:0000256" key="1">
    <source>
        <dbReference type="ARBA" id="ARBA00022553"/>
    </source>
</evidence>
<dbReference type="GO" id="GO:0000156">
    <property type="term" value="F:phosphorelay response regulator activity"/>
    <property type="evidence" value="ECO:0007669"/>
    <property type="project" value="TreeGrafter"/>
</dbReference>
<dbReference type="SMART" id="SM00862">
    <property type="entry name" value="Trans_reg_C"/>
    <property type="match status" value="1"/>
</dbReference>
<reference evidence="8" key="1">
    <citation type="journal article" date="2015" name="Genome Announc.">
        <title>Draft Genome Sequence of Anaerolineae Strain TC1, a Novel Isolate from a Methanogenic Wastewater Treatment System.</title>
        <authorList>
            <person name="Matsuura N."/>
            <person name="Tourlousse D.M."/>
            <person name="Sun L."/>
            <person name="Toyonaga M."/>
            <person name="Kuroda K."/>
            <person name="Ohashi A."/>
            <person name="Cruz R."/>
            <person name="Yamaguchi T."/>
            <person name="Sekiguchi Y."/>
        </authorList>
    </citation>
    <scope>NUCLEOTIDE SEQUENCE [LARGE SCALE GENOMIC DNA]</scope>
    <source>
        <strain evidence="8">TC1</strain>
    </source>
</reference>
<feature type="modified residue" description="4-aspartylphosphate" evidence="4">
    <location>
        <position position="53"/>
    </location>
</feature>
<sequence>MANKILIVDDDVLLRRSLAFNLEKSGFQSNTAESAEDALAIIQIDQPDLILLDIGLPGMDGLDAISSIHQIKNIPIIFLTARRSGSDQIMGLNAGADDYISKPFDFDVLLARVKAVLRRKETAAPPQPEGIIQAGNLRIDFSQHQASIENRPLELSPKEFDLLTAFVLDADRVISTDNLLKRVWGAEYIGETQVLYVHIRWLREKVEKDPDHPERIVTVRSIGYKFVSNPGSE</sequence>
<keyword evidence="1 4" id="KW-0597">Phosphoprotein</keyword>
<dbReference type="Gene3D" id="3.40.50.2300">
    <property type="match status" value="1"/>
</dbReference>
<dbReference type="PROSITE" id="PS51755">
    <property type="entry name" value="OMPR_PHOB"/>
    <property type="match status" value="1"/>
</dbReference>
<dbReference type="FunFam" id="1.10.10.10:FF:000018">
    <property type="entry name" value="DNA-binding response regulator ResD"/>
    <property type="match status" value="1"/>
</dbReference>
<keyword evidence="2" id="KW-0902">Two-component regulatory system</keyword>
<dbReference type="InterPro" id="IPR039420">
    <property type="entry name" value="WalR-like"/>
</dbReference>
<dbReference type="EMBL" id="DF968180">
    <property type="protein sequence ID" value="GAP39576.1"/>
    <property type="molecule type" value="Genomic_DNA"/>
</dbReference>
<dbReference type="GO" id="GO:0006355">
    <property type="term" value="P:regulation of DNA-templated transcription"/>
    <property type="evidence" value="ECO:0007669"/>
    <property type="project" value="InterPro"/>
</dbReference>
<dbReference type="GO" id="GO:0032993">
    <property type="term" value="C:protein-DNA complex"/>
    <property type="evidence" value="ECO:0007669"/>
    <property type="project" value="TreeGrafter"/>
</dbReference>
<dbReference type="AlphaFoldDB" id="A0A0K8PAB0"/>
<dbReference type="InterPro" id="IPR011006">
    <property type="entry name" value="CheY-like_superfamily"/>
</dbReference>
<dbReference type="GO" id="GO:0000976">
    <property type="term" value="F:transcription cis-regulatory region binding"/>
    <property type="evidence" value="ECO:0007669"/>
    <property type="project" value="TreeGrafter"/>
</dbReference>
<organism evidence="8">
    <name type="scientific">Flexilinea flocculi</name>
    <dbReference type="NCBI Taxonomy" id="1678840"/>
    <lineage>
        <taxon>Bacteria</taxon>
        <taxon>Bacillati</taxon>
        <taxon>Chloroflexota</taxon>
        <taxon>Anaerolineae</taxon>
        <taxon>Anaerolineales</taxon>
        <taxon>Anaerolineaceae</taxon>
        <taxon>Flexilinea</taxon>
    </lineage>
</organism>
<dbReference type="STRING" id="1678840.ATC1_12107"/>
<dbReference type="PANTHER" id="PTHR48111:SF40">
    <property type="entry name" value="PHOSPHATE REGULON TRANSCRIPTIONAL REGULATORY PROTEIN PHOB"/>
    <property type="match status" value="1"/>
</dbReference>
<dbReference type="OrthoDB" id="9792810at2"/>
<evidence type="ECO:0000313" key="8">
    <source>
        <dbReference type="EMBL" id="GAP39576.1"/>
    </source>
</evidence>
<proteinExistence type="predicted"/>
<dbReference type="Gene3D" id="6.10.250.690">
    <property type="match status" value="1"/>
</dbReference>
<accession>A0A0K8PAB0</accession>
<evidence type="ECO:0000259" key="7">
    <source>
        <dbReference type="PROSITE" id="PS51755"/>
    </source>
</evidence>
<evidence type="ECO:0000313" key="9">
    <source>
        <dbReference type="Proteomes" id="UP000053370"/>
    </source>
</evidence>